<dbReference type="KEGG" id="pbor:BSF38_03090"/>
<dbReference type="Gene3D" id="1.20.5.100">
    <property type="entry name" value="Cytochrome c1, transmembrane anchor, C-terminal"/>
    <property type="match status" value="1"/>
</dbReference>
<dbReference type="Gene3D" id="3.40.50.720">
    <property type="entry name" value="NAD(P)-binding Rossmann-like Domain"/>
    <property type="match status" value="2"/>
</dbReference>
<dbReference type="InterPro" id="IPR014026">
    <property type="entry name" value="UDP-Glc/GDP-Man_DH_dimer"/>
</dbReference>
<feature type="binding site" evidence="10">
    <location>
        <position position="205"/>
    </location>
    <ligand>
        <name>substrate</name>
    </ligand>
</feature>
<evidence type="ECO:0000256" key="10">
    <source>
        <dbReference type="PIRSR" id="PIRSR500134-2"/>
    </source>
</evidence>
<dbReference type="OrthoDB" id="9803238at2"/>
<feature type="binding site" evidence="11">
    <location>
        <position position="264"/>
    </location>
    <ligand>
        <name>NAD(+)</name>
        <dbReference type="ChEBI" id="CHEBI:57540"/>
    </ligand>
</feature>
<comment type="similarity">
    <text evidence="2 8">Belongs to the UDP-glucose/GDP-mannose dehydrogenase family.</text>
</comment>
<evidence type="ECO:0000256" key="9">
    <source>
        <dbReference type="PIRSR" id="PIRSR500134-1"/>
    </source>
</evidence>
<feature type="binding site" evidence="10">
    <location>
        <begin position="250"/>
        <end position="254"/>
    </location>
    <ligand>
        <name>substrate</name>
    </ligand>
</feature>
<comment type="pathway">
    <text evidence="1">Nucleotide-sugar biosynthesis; UDP-alpha-D-glucuronate biosynthesis; UDP-alpha-D-glucuronate from UDP-alpha-D-glucose: step 1/1.</text>
</comment>
<dbReference type="GO" id="GO:0003979">
    <property type="term" value="F:UDP-glucose 6-dehydrogenase activity"/>
    <property type="evidence" value="ECO:0007669"/>
    <property type="project" value="UniProtKB-EC"/>
</dbReference>
<evidence type="ECO:0000313" key="14">
    <source>
        <dbReference type="Proteomes" id="UP000186309"/>
    </source>
</evidence>
<keyword evidence="5 8" id="KW-0560">Oxidoreductase</keyword>
<evidence type="ECO:0000259" key="12">
    <source>
        <dbReference type="SMART" id="SM00984"/>
    </source>
</evidence>
<accession>A0A1U7CRL2</accession>
<dbReference type="SMART" id="SM00984">
    <property type="entry name" value="UDPG_MGDP_dh_C"/>
    <property type="match status" value="1"/>
</dbReference>
<dbReference type="InterPro" id="IPR008927">
    <property type="entry name" value="6-PGluconate_DH-like_C_sf"/>
</dbReference>
<feature type="binding site" evidence="10">
    <location>
        <position position="322"/>
    </location>
    <ligand>
        <name>substrate</name>
    </ligand>
</feature>
<feature type="binding site" evidence="10">
    <location>
        <begin position="150"/>
        <end position="153"/>
    </location>
    <ligand>
        <name>substrate</name>
    </ligand>
</feature>
<evidence type="ECO:0000256" key="2">
    <source>
        <dbReference type="ARBA" id="ARBA00006601"/>
    </source>
</evidence>
<evidence type="ECO:0000313" key="13">
    <source>
        <dbReference type="EMBL" id="APW61572.1"/>
    </source>
</evidence>
<gene>
    <name evidence="13" type="primary">tuaD</name>
    <name evidence="13" type="ORF">BSF38_03090</name>
</gene>
<feature type="binding site" evidence="10">
    <location>
        <position position="258"/>
    </location>
    <ligand>
        <name>substrate</name>
    </ligand>
</feature>
<evidence type="ECO:0000256" key="6">
    <source>
        <dbReference type="ARBA" id="ARBA00023027"/>
    </source>
</evidence>
<evidence type="ECO:0000256" key="1">
    <source>
        <dbReference type="ARBA" id="ARBA00004701"/>
    </source>
</evidence>
<dbReference type="STRING" id="1387353.BSF38_03090"/>
<evidence type="ECO:0000256" key="8">
    <source>
        <dbReference type="PIRNR" id="PIRNR000124"/>
    </source>
</evidence>
<dbReference type="InterPro" id="IPR028357">
    <property type="entry name" value="UDPglc_DH_bac"/>
</dbReference>
<dbReference type="AlphaFoldDB" id="A0A1U7CRL2"/>
<dbReference type="Pfam" id="PF03721">
    <property type="entry name" value="UDPG_MGDP_dh_N"/>
    <property type="match status" value="1"/>
</dbReference>
<feature type="binding site" evidence="11">
    <location>
        <position position="121"/>
    </location>
    <ligand>
        <name>NAD(+)</name>
        <dbReference type="ChEBI" id="CHEBI:57540"/>
    </ligand>
</feature>
<dbReference type="EC" id="1.1.1.22" evidence="3 8"/>
<dbReference type="SUPFAM" id="SSF52413">
    <property type="entry name" value="UDP-glucose/GDP-mannose dehydrogenase C-terminal domain"/>
    <property type="match status" value="1"/>
</dbReference>
<evidence type="ECO:0000256" key="5">
    <source>
        <dbReference type="ARBA" id="ARBA00023002"/>
    </source>
</evidence>
<keyword evidence="6 8" id="KW-0520">NAD</keyword>
<dbReference type="UniPathway" id="UPA00038">
    <property type="reaction ID" value="UER00491"/>
</dbReference>
<dbReference type="EMBL" id="CP019082">
    <property type="protein sequence ID" value="APW61572.1"/>
    <property type="molecule type" value="Genomic_DNA"/>
</dbReference>
<dbReference type="SUPFAM" id="SSF51735">
    <property type="entry name" value="NAD(P)-binding Rossmann-fold domains"/>
    <property type="match status" value="1"/>
</dbReference>
<comment type="catalytic activity">
    <reaction evidence="7 8">
        <text>UDP-alpha-D-glucose + 2 NAD(+) + H2O = UDP-alpha-D-glucuronate + 2 NADH + 3 H(+)</text>
        <dbReference type="Rhea" id="RHEA:23596"/>
        <dbReference type="ChEBI" id="CHEBI:15377"/>
        <dbReference type="ChEBI" id="CHEBI:15378"/>
        <dbReference type="ChEBI" id="CHEBI:57540"/>
        <dbReference type="ChEBI" id="CHEBI:57945"/>
        <dbReference type="ChEBI" id="CHEBI:58052"/>
        <dbReference type="ChEBI" id="CHEBI:58885"/>
        <dbReference type="EC" id="1.1.1.22"/>
    </reaction>
</comment>
<dbReference type="RefSeq" id="WP_076347028.1">
    <property type="nucleotide sequence ID" value="NZ_CP019082.1"/>
</dbReference>
<dbReference type="PIRSF" id="PIRSF000124">
    <property type="entry name" value="UDPglc_GDPman_dh"/>
    <property type="match status" value="1"/>
</dbReference>
<feature type="binding site" evidence="11">
    <location>
        <position position="86"/>
    </location>
    <ligand>
        <name>NAD(+)</name>
        <dbReference type="ChEBI" id="CHEBI:57540"/>
    </ligand>
</feature>
<dbReference type="SUPFAM" id="SSF48179">
    <property type="entry name" value="6-phosphogluconate dehydrogenase C-terminal domain-like"/>
    <property type="match status" value="1"/>
</dbReference>
<feature type="binding site" evidence="11">
    <location>
        <position position="30"/>
    </location>
    <ligand>
        <name>NAD(+)</name>
        <dbReference type="ChEBI" id="CHEBI:57540"/>
    </ligand>
</feature>
<dbReference type="PANTHER" id="PTHR43750">
    <property type="entry name" value="UDP-GLUCOSE 6-DEHYDROGENASE TUAD"/>
    <property type="match status" value="1"/>
</dbReference>
<dbReference type="NCBIfam" id="TIGR03026">
    <property type="entry name" value="NDP-sugDHase"/>
    <property type="match status" value="1"/>
</dbReference>
<proteinExistence type="inferred from homology"/>
<dbReference type="PIRSF" id="PIRSF500134">
    <property type="entry name" value="UDPglc_DH_bac"/>
    <property type="match status" value="1"/>
</dbReference>
<evidence type="ECO:0000256" key="4">
    <source>
        <dbReference type="ARBA" id="ARBA00015132"/>
    </source>
</evidence>
<dbReference type="GO" id="GO:0051287">
    <property type="term" value="F:NAD binding"/>
    <property type="evidence" value="ECO:0007669"/>
    <property type="project" value="InterPro"/>
</dbReference>
<evidence type="ECO:0000256" key="11">
    <source>
        <dbReference type="PIRSR" id="PIRSR500134-3"/>
    </source>
</evidence>
<dbReference type="PANTHER" id="PTHR43750:SF3">
    <property type="entry name" value="UDP-GLUCOSE 6-DEHYDROGENASE TUAD"/>
    <property type="match status" value="1"/>
</dbReference>
<sequence>MKIAVIGTGYVGLVQGTCLAESGNDVVCIDKIAAKIEGLKQGKIPIYEPGLAELVHRNTRDGRLTFSTDLAAGIADAEIIFVAVGTPQADHGGADLSGVWAVGKQIAESLTEPKVIVIKSTVPVGTNAELARRMAESTTIPFDVANNPEFLKEGAAIEDFNKPDRVVVGVRRPEVAETLHELYAPFLRTDRPFLVMSPESAEMTKYVANCLLATKISFINEMANLCEAYKADVNDVRRGIGHDQRIGFHFLHPGVGYGGSCFPKDIRAVIHMAQSRGLPARMMEAVDEVNEAQKEVLHSKLASHFKDGLRGKTIAVWGLAFKPRTDDVREAPALVLIDALLRDGAHIRVHDPEAIANVRDLYGDKLTYCDRPYGALEEADALVIATEWNEFRNPDFDVMIRLLRSPVVFDGRNVFDPERMAELGFTYYGIGRVAPGSGAEADRQA</sequence>
<name>A0A1U7CRL2_9BACT</name>
<organism evidence="13 14">
    <name type="scientific">Paludisphaera borealis</name>
    <dbReference type="NCBI Taxonomy" id="1387353"/>
    <lineage>
        <taxon>Bacteria</taxon>
        <taxon>Pseudomonadati</taxon>
        <taxon>Planctomycetota</taxon>
        <taxon>Planctomycetia</taxon>
        <taxon>Isosphaerales</taxon>
        <taxon>Isosphaeraceae</taxon>
        <taxon>Paludisphaera</taxon>
    </lineage>
</organism>
<protein>
    <recommendedName>
        <fullName evidence="4 8">UDP-glucose 6-dehydrogenase</fullName>
        <ecNumber evidence="3 8">1.1.1.22</ecNumber>
    </recommendedName>
</protein>
<dbReference type="Pfam" id="PF00984">
    <property type="entry name" value="UDPG_MGDP_dh"/>
    <property type="match status" value="1"/>
</dbReference>
<feature type="active site" description="Nucleophile" evidence="9">
    <location>
        <position position="261"/>
    </location>
</feature>
<dbReference type="GO" id="GO:0000271">
    <property type="term" value="P:polysaccharide biosynthetic process"/>
    <property type="evidence" value="ECO:0007669"/>
    <property type="project" value="InterPro"/>
</dbReference>
<dbReference type="InterPro" id="IPR036220">
    <property type="entry name" value="UDP-Glc/GDP-Man_DH_C_sf"/>
</dbReference>
<dbReference type="InterPro" id="IPR017476">
    <property type="entry name" value="UDP-Glc/GDP-Man"/>
</dbReference>
<dbReference type="GO" id="GO:0006065">
    <property type="term" value="P:UDP-glucuronate biosynthetic process"/>
    <property type="evidence" value="ECO:0007669"/>
    <property type="project" value="UniProtKB-UniPathway"/>
</dbReference>
<dbReference type="Pfam" id="PF03720">
    <property type="entry name" value="UDPG_MGDP_dh_C"/>
    <property type="match status" value="1"/>
</dbReference>
<feature type="domain" description="UDP-glucose/GDP-mannose dehydrogenase C-terminal" evidence="12">
    <location>
        <begin position="315"/>
        <end position="417"/>
    </location>
</feature>
<dbReference type="Proteomes" id="UP000186309">
    <property type="component" value="Chromosome"/>
</dbReference>
<dbReference type="InterPro" id="IPR036291">
    <property type="entry name" value="NAD(P)-bd_dom_sf"/>
</dbReference>
<evidence type="ECO:0000256" key="3">
    <source>
        <dbReference type="ARBA" id="ARBA00012954"/>
    </source>
</evidence>
<feature type="binding site" evidence="11">
    <location>
        <position position="153"/>
    </location>
    <ligand>
        <name>NAD(+)</name>
        <dbReference type="ChEBI" id="CHEBI:57540"/>
    </ligand>
</feature>
<feature type="binding site" evidence="11">
    <location>
        <position position="329"/>
    </location>
    <ligand>
        <name>NAD(+)</name>
        <dbReference type="ChEBI" id="CHEBI:57540"/>
    </ligand>
</feature>
<evidence type="ECO:0000256" key="7">
    <source>
        <dbReference type="ARBA" id="ARBA00047473"/>
    </source>
</evidence>
<keyword evidence="14" id="KW-1185">Reference proteome</keyword>
<dbReference type="InterPro" id="IPR001732">
    <property type="entry name" value="UDP-Glc/GDP-Man_DH_N"/>
</dbReference>
<dbReference type="InterPro" id="IPR014027">
    <property type="entry name" value="UDP-Glc/GDP-Man_DH_C"/>
</dbReference>
<reference evidence="14" key="1">
    <citation type="submission" date="2016-12" db="EMBL/GenBank/DDBJ databases">
        <title>Comparative genomics of four Isosphaeraceae planctomycetes: a common pool of plasmids and glycoside hydrolase genes.</title>
        <authorList>
            <person name="Ivanova A."/>
        </authorList>
    </citation>
    <scope>NUCLEOTIDE SEQUENCE [LARGE SCALE GENOMIC DNA]</scope>
    <source>
        <strain evidence="14">PX4</strain>
    </source>
</reference>
<feature type="binding site" evidence="11">
    <location>
        <position position="35"/>
    </location>
    <ligand>
        <name>NAD(+)</name>
        <dbReference type="ChEBI" id="CHEBI:57540"/>
    </ligand>
</feature>